<dbReference type="RefSeq" id="XP_016609516.1">
    <property type="nucleotide sequence ID" value="XM_016751553.1"/>
</dbReference>
<feature type="compositionally biased region" description="Basic and acidic residues" evidence="3">
    <location>
        <begin position="59"/>
        <end position="68"/>
    </location>
</feature>
<dbReference type="GO" id="GO:0000184">
    <property type="term" value="P:nuclear-transcribed mRNA catabolic process, nonsense-mediated decay"/>
    <property type="evidence" value="ECO:0007669"/>
    <property type="project" value="UniProtKB-KW"/>
</dbReference>
<dbReference type="Pfam" id="PF10220">
    <property type="entry name" value="Smg8_Smg9"/>
    <property type="match status" value="1"/>
</dbReference>
<dbReference type="VEuPathDB" id="FungiDB:SPPG_03277"/>
<evidence type="ECO:0000256" key="1">
    <source>
        <dbReference type="ARBA" id="ARBA00007712"/>
    </source>
</evidence>
<evidence type="ECO:0000313" key="5">
    <source>
        <dbReference type="Proteomes" id="UP000053201"/>
    </source>
</evidence>
<dbReference type="PANTHER" id="PTHR14270:SF0">
    <property type="entry name" value="NONSENSE-MEDIATED MRNA DECAY FACTOR SMG9"/>
    <property type="match status" value="1"/>
</dbReference>
<comment type="similarity">
    <text evidence="1">Belongs to the SMG9 family.</text>
</comment>
<feature type="region of interest" description="Disordered" evidence="3">
    <location>
        <begin position="346"/>
        <end position="401"/>
    </location>
</feature>
<dbReference type="eggNOG" id="KOG4181">
    <property type="taxonomic scope" value="Eukaryota"/>
</dbReference>
<dbReference type="Gene3D" id="3.40.50.300">
    <property type="entry name" value="P-loop containing nucleotide triphosphate hydrolases"/>
    <property type="match status" value="1"/>
</dbReference>
<dbReference type="AlphaFoldDB" id="A0A0L0HK39"/>
<protein>
    <recommendedName>
        <fullName evidence="6">G domain-containing protein</fullName>
    </recommendedName>
</protein>
<dbReference type="InterPro" id="IPR039177">
    <property type="entry name" value="SMG9"/>
</dbReference>
<gene>
    <name evidence="4" type="ORF">SPPG_03277</name>
</gene>
<dbReference type="OMA" id="RRGHEEM"/>
<evidence type="ECO:0008006" key="6">
    <source>
        <dbReference type="Google" id="ProtNLM"/>
    </source>
</evidence>
<dbReference type="OrthoDB" id="79514at2759"/>
<dbReference type="InterPro" id="IPR027417">
    <property type="entry name" value="P-loop_NTPase"/>
</dbReference>
<dbReference type="GeneID" id="27686808"/>
<dbReference type="InParanoid" id="A0A0L0HK39"/>
<feature type="region of interest" description="Disordered" evidence="3">
    <location>
        <begin position="1"/>
        <end position="115"/>
    </location>
</feature>
<dbReference type="InterPro" id="IPR019354">
    <property type="entry name" value="SMG8-like"/>
</dbReference>
<proteinExistence type="inferred from homology"/>
<keyword evidence="5" id="KW-1185">Reference proteome</keyword>
<evidence type="ECO:0000256" key="2">
    <source>
        <dbReference type="ARBA" id="ARBA00023161"/>
    </source>
</evidence>
<evidence type="ECO:0000256" key="3">
    <source>
        <dbReference type="SAM" id="MobiDB-lite"/>
    </source>
</evidence>
<dbReference type="SUPFAM" id="SSF52540">
    <property type="entry name" value="P-loop containing nucleoside triphosphate hydrolases"/>
    <property type="match status" value="1"/>
</dbReference>
<reference evidence="4 5" key="1">
    <citation type="submission" date="2009-08" db="EMBL/GenBank/DDBJ databases">
        <title>The Genome Sequence of Spizellomyces punctatus strain DAOM BR117.</title>
        <authorList>
            <consortium name="The Broad Institute Genome Sequencing Platform"/>
            <person name="Russ C."/>
            <person name="Cuomo C."/>
            <person name="Shea T."/>
            <person name="Young S.K."/>
            <person name="Zeng Q."/>
            <person name="Koehrsen M."/>
            <person name="Haas B."/>
            <person name="Borodovsky M."/>
            <person name="Guigo R."/>
            <person name="Alvarado L."/>
            <person name="Berlin A."/>
            <person name="Bochicchio J."/>
            <person name="Borenstein D."/>
            <person name="Chapman S."/>
            <person name="Chen Z."/>
            <person name="Engels R."/>
            <person name="Freedman E."/>
            <person name="Gellesch M."/>
            <person name="Goldberg J."/>
            <person name="Griggs A."/>
            <person name="Gujja S."/>
            <person name="Heiman D."/>
            <person name="Hepburn T."/>
            <person name="Howarth C."/>
            <person name="Jen D."/>
            <person name="Larson L."/>
            <person name="Lewis B."/>
            <person name="Mehta T."/>
            <person name="Park D."/>
            <person name="Pearson M."/>
            <person name="Roberts A."/>
            <person name="Saif S."/>
            <person name="Shenoy N."/>
            <person name="Sisk P."/>
            <person name="Stolte C."/>
            <person name="Sykes S."/>
            <person name="Thomson T."/>
            <person name="Walk T."/>
            <person name="White J."/>
            <person name="Yandava C."/>
            <person name="Burger G."/>
            <person name="Gray M.W."/>
            <person name="Holland P.W.H."/>
            <person name="King N."/>
            <person name="Lang F.B.F."/>
            <person name="Roger A.J."/>
            <person name="Ruiz-Trillo I."/>
            <person name="Lander E."/>
            <person name="Nusbaum C."/>
        </authorList>
    </citation>
    <scope>NUCLEOTIDE SEQUENCE [LARGE SCALE GENOMIC DNA]</scope>
    <source>
        <strain evidence="4 5">DAOM BR117</strain>
    </source>
</reference>
<evidence type="ECO:0000313" key="4">
    <source>
        <dbReference type="EMBL" id="KND01477.1"/>
    </source>
</evidence>
<dbReference type="EMBL" id="KQ257454">
    <property type="protein sequence ID" value="KND01477.1"/>
    <property type="molecule type" value="Genomic_DNA"/>
</dbReference>
<dbReference type="PANTHER" id="PTHR14270">
    <property type="entry name" value="NONSENSE-MEDIATED MRNA DECAY FACTOR SMG9"/>
    <property type="match status" value="1"/>
</dbReference>
<feature type="compositionally biased region" description="Polar residues" evidence="3">
    <location>
        <begin position="380"/>
        <end position="392"/>
    </location>
</feature>
<keyword evidence="2" id="KW-0866">Nonsense-mediated mRNA decay</keyword>
<feature type="compositionally biased region" description="Basic residues" evidence="3">
    <location>
        <begin position="358"/>
        <end position="367"/>
    </location>
</feature>
<dbReference type="STRING" id="645134.A0A0L0HK39"/>
<organism evidence="4 5">
    <name type="scientific">Spizellomyces punctatus (strain DAOM BR117)</name>
    <dbReference type="NCBI Taxonomy" id="645134"/>
    <lineage>
        <taxon>Eukaryota</taxon>
        <taxon>Fungi</taxon>
        <taxon>Fungi incertae sedis</taxon>
        <taxon>Chytridiomycota</taxon>
        <taxon>Chytridiomycota incertae sedis</taxon>
        <taxon>Chytridiomycetes</taxon>
        <taxon>Spizellomycetales</taxon>
        <taxon>Spizellomycetaceae</taxon>
        <taxon>Spizellomyces</taxon>
    </lineage>
</organism>
<name>A0A0L0HK39_SPIPD</name>
<accession>A0A0L0HK39</accession>
<sequence>MSSPPAAHIPRTSASPRASGRRGQRRGPTPGEGDARSTGSGEDSHANSRRRREPRPPSGRREEARELYRQPSEGSQVRAPVILERRPVPQKPEGPVPKGLLLRNPPAGTTPTKTIERNLDRGTSATTPELAVQAAGVTLPLPRIHKILDQHLRFQPTETVHRALSELPGCFVVGAIGRRGTGKSTILAHFSTSLTTFPSGQTRTNGIDLHVTPERVILLDTQALLLPGGRAPHDEALQTMRLACFILSVCHVVLLVSDTHELDADLLHFVRTMEAVRHRIIPLSKEEQQSDEHRPDLVYVSTKCTSDSFFVESYANMATDFLSWFRGTRIGVLGGSVSMGKRYGQYSGLGSDDDRKGGKPKLGKKASRSSNGEVADPRSSPVSPLSVMTSPKPSDPRSGTLVREPNIFLLPRAPVVSNASSDPNPSPVGKPGGPPILDRLIGFGIPARYEVMMKELRNQVFETPRCTLTEKNPMVRRWYGMSERDWLKFATKTWETIRKSDMDRHWARVMKSRLERYSSR</sequence>
<dbReference type="Proteomes" id="UP000053201">
    <property type="component" value="Unassembled WGS sequence"/>
</dbReference>